<dbReference type="Proteomes" id="UP000023152">
    <property type="component" value="Unassembled WGS sequence"/>
</dbReference>
<dbReference type="SUPFAM" id="SSF53383">
    <property type="entry name" value="PLP-dependent transferases"/>
    <property type="match status" value="1"/>
</dbReference>
<organism evidence="2 3">
    <name type="scientific">Reticulomyxa filosa</name>
    <dbReference type="NCBI Taxonomy" id="46433"/>
    <lineage>
        <taxon>Eukaryota</taxon>
        <taxon>Sar</taxon>
        <taxon>Rhizaria</taxon>
        <taxon>Retaria</taxon>
        <taxon>Foraminifera</taxon>
        <taxon>Monothalamids</taxon>
        <taxon>Reticulomyxidae</taxon>
        <taxon>Reticulomyxa</taxon>
    </lineage>
</organism>
<sequence length="428" mass="49045">MLDIISHHLSLIFGKTQKSLQRGGFFQNCSRHQFSTTKHGYSPFLLERYFDKYEFKAKYLLCSSDTQAYTMNEILKMGDKETLSLWNNLELSYTQAQGLPLLRNEIAKFYNGTSNTKTAPINENDILILAPEEGVLIGLNTISRHFSNQKQEAIVVSPSYQSLQECYQSTPNTSIKHWNVELNGNTNQWELNFQTLENQLLTNHTKLVIVNFPHNPTGYYPTLSQWYDLIKFCQMNDLYLFSDEMYWNLWDGQDTLPSASMLYDKAVTLSGLSKSYGCPGLRIGWLITRDSQLMNAFRTMKDYTTICNSAPSEILALIALRNVPTILSQRKSIIATNTQAWKQFCQKHSTVFQFIPNKGGSTCLTKLKGKAKQLGAFNFAELVVNECQVMLLPSNLFFYGNDFVRIGLGRTNFKDALHTLDQFLCKWK</sequence>
<dbReference type="EMBL" id="ASPP01019790">
    <property type="protein sequence ID" value="ETO14763.1"/>
    <property type="molecule type" value="Genomic_DNA"/>
</dbReference>
<feature type="domain" description="Aminotransferase class I/classII large" evidence="1">
    <location>
        <begin position="88"/>
        <end position="409"/>
    </location>
</feature>
<accession>X6ML72</accession>
<protein>
    <submittedName>
        <fullName evidence="2">Aminotransferase class I and II</fullName>
    </submittedName>
</protein>
<dbReference type="OMA" id="IMAARDY"/>
<dbReference type="GO" id="GO:0030170">
    <property type="term" value="F:pyridoxal phosphate binding"/>
    <property type="evidence" value="ECO:0007669"/>
    <property type="project" value="InterPro"/>
</dbReference>
<evidence type="ECO:0000313" key="3">
    <source>
        <dbReference type="Proteomes" id="UP000023152"/>
    </source>
</evidence>
<evidence type="ECO:0000259" key="1">
    <source>
        <dbReference type="Pfam" id="PF00155"/>
    </source>
</evidence>
<dbReference type="PANTHER" id="PTHR43510">
    <property type="entry name" value="AMINOTRANSFERASE FUNCTION, HYPOTHETICAL (EUROFUNG)"/>
    <property type="match status" value="1"/>
</dbReference>
<proteinExistence type="predicted"/>
<name>X6ML72_RETFI</name>
<dbReference type="Pfam" id="PF00155">
    <property type="entry name" value="Aminotran_1_2"/>
    <property type="match status" value="1"/>
</dbReference>
<dbReference type="Gene3D" id="3.90.1150.10">
    <property type="entry name" value="Aspartate Aminotransferase, domain 1"/>
    <property type="match status" value="1"/>
</dbReference>
<keyword evidence="2" id="KW-0808">Transferase</keyword>
<comment type="caution">
    <text evidence="2">The sequence shown here is derived from an EMBL/GenBank/DDBJ whole genome shotgun (WGS) entry which is preliminary data.</text>
</comment>
<dbReference type="InterPro" id="IPR015421">
    <property type="entry name" value="PyrdxlP-dep_Trfase_major"/>
</dbReference>
<dbReference type="AlphaFoldDB" id="X6ML72"/>
<dbReference type="OrthoDB" id="7042322at2759"/>
<dbReference type="InterPro" id="IPR015422">
    <property type="entry name" value="PyrdxlP-dep_Trfase_small"/>
</dbReference>
<dbReference type="Gene3D" id="3.40.640.10">
    <property type="entry name" value="Type I PLP-dependent aspartate aminotransferase-like (Major domain)"/>
    <property type="match status" value="1"/>
</dbReference>
<dbReference type="InterPro" id="IPR015424">
    <property type="entry name" value="PyrdxlP-dep_Trfase"/>
</dbReference>
<gene>
    <name evidence="2" type="ORF">RFI_22605</name>
</gene>
<dbReference type="PANTHER" id="PTHR43510:SF1">
    <property type="entry name" value="AMINOTRANSFERASE FUNCTION, HYPOTHETICAL (EUROFUNG)"/>
    <property type="match status" value="1"/>
</dbReference>
<keyword evidence="3" id="KW-1185">Reference proteome</keyword>
<evidence type="ECO:0000313" key="2">
    <source>
        <dbReference type="EMBL" id="ETO14763.1"/>
    </source>
</evidence>
<dbReference type="InterPro" id="IPR004839">
    <property type="entry name" value="Aminotransferase_I/II_large"/>
</dbReference>
<dbReference type="GO" id="GO:0008483">
    <property type="term" value="F:transaminase activity"/>
    <property type="evidence" value="ECO:0007669"/>
    <property type="project" value="UniProtKB-KW"/>
</dbReference>
<reference evidence="2 3" key="1">
    <citation type="journal article" date="2013" name="Curr. Biol.">
        <title>The Genome of the Foraminiferan Reticulomyxa filosa.</title>
        <authorList>
            <person name="Glockner G."/>
            <person name="Hulsmann N."/>
            <person name="Schleicher M."/>
            <person name="Noegel A.A."/>
            <person name="Eichinger L."/>
            <person name="Gallinger C."/>
            <person name="Pawlowski J."/>
            <person name="Sierra R."/>
            <person name="Euteneuer U."/>
            <person name="Pillet L."/>
            <person name="Moustafa A."/>
            <person name="Platzer M."/>
            <person name="Groth M."/>
            <person name="Szafranski K."/>
            <person name="Schliwa M."/>
        </authorList>
    </citation>
    <scope>NUCLEOTIDE SEQUENCE [LARGE SCALE GENOMIC DNA]</scope>
</reference>
<keyword evidence="2" id="KW-0032">Aminotransferase</keyword>
<dbReference type="CDD" id="cd00609">
    <property type="entry name" value="AAT_like"/>
    <property type="match status" value="1"/>
</dbReference>